<dbReference type="InterPro" id="IPR036388">
    <property type="entry name" value="WH-like_DNA-bd_sf"/>
</dbReference>
<name>A0A974XGD9_9FIRM</name>
<gene>
    <name evidence="5" type="ORF">J0B03_03815</name>
</gene>
<dbReference type="Pfam" id="PF00392">
    <property type="entry name" value="GntR"/>
    <property type="match status" value="1"/>
</dbReference>
<dbReference type="PRINTS" id="PR00035">
    <property type="entry name" value="HTHGNTR"/>
</dbReference>
<keyword evidence="6" id="KW-1185">Reference proteome</keyword>
<dbReference type="InterPro" id="IPR008920">
    <property type="entry name" value="TF_FadR/GntR_C"/>
</dbReference>
<dbReference type="InterPro" id="IPR011711">
    <property type="entry name" value="GntR_C"/>
</dbReference>
<dbReference type="KEGG" id="alka:J0B03_03815"/>
<dbReference type="CDD" id="cd07377">
    <property type="entry name" value="WHTH_GntR"/>
    <property type="match status" value="1"/>
</dbReference>
<sequence>MKNKTLAEKAAQDLLSYIQEQQLGEGDRLPNEYDLSKRLGVGRNTVREGVRILASRNILRIKQGSGTFVSDQPGLVEDPLGFSFMEDRRKLVLDLMQVRLIVEPAIAALAAQNATEEDLVQLDRLCGEIEELIYAEKDFSEKDRAFHGKLAESTKNLVMKNLIPVIHQGVRVFSATVSAQEYEQTMETHRKILDAVKNRKAVEAEQAMRYHLLYNMRRFEQEDPTV</sequence>
<dbReference type="AlphaFoldDB" id="A0A974XGD9"/>
<dbReference type="SUPFAM" id="SSF46785">
    <property type="entry name" value="Winged helix' DNA-binding domain"/>
    <property type="match status" value="1"/>
</dbReference>
<dbReference type="PANTHER" id="PTHR43537">
    <property type="entry name" value="TRANSCRIPTIONAL REGULATOR, GNTR FAMILY"/>
    <property type="match status" value="1"/>
</dbReference>
<organism evidence="5 6">
    <name type="scientific">Alkalibacter rhizosphaerae</name>
    <dbReference type="NCBI Taxonomy" id="2815577"/>
    <lineage>
        <taxon>Bacteria</taxon>
        <taxon>Bacillati</taxon>
        <taxon>Bacillota</taxon>
        <taxon>Clostridia</taxon>
        <taxon>Eubacteriales</taxon>
        <taxon>Eubacteriaceae</taxon>
        <taxon>Alkalibacter</taxon>
    </lineage>
</organism>
<evidence type="ECO:0000256" key="2">
    <source>
        <dbReference type="ARBA" id="ARBA00023125"/>
    </source>
</evidence>
<dbReference type="Gene3D" id="1.20.120.530">
    <property type="entry name" value="GntR ligand-binding domain-like"/>
    <property type="match status" value="1"/>
</dbReference>
<protein>
    <submittedName>
        <fullName evidence="5">FadR family transcriptional regulator</fullName>
    </submittedName>
</protein>
<dbReference type="Pfam" id="PF07729">
    <property type="entry name" value="FCD"/>
    <property type="match status" value="1"/>
</dbReference>
<dbReference type="SMART" id="SM00895">
    <property type="entry name" value="FCD"/>
    <property type="match status" value="1"/>
</dbReference>
<dbReference type="PROSITE" id="PS50949">
    <property type="entry name" value="HTH_GNTR"/>
    <property type="match status" value="1"/>
</dbReference>
<evidence type="ECO:0000256" key="1">
    <source>
        <dbReference type="ARBA" id="ARBA00023015"/>
    </source>
</evidence>
<dbReference type="RefSeq" id="WP_207300540.1">
    <property type="nucleotide sequence ID" value="NZ_CP071444.1"/>
</dbReference>
<dbReference type="SUPFAM" id="SSF48008">
    <property type="entry name" value="GntR ligand-binding domain-like"/>
    <property type="match status" value="1"/>
</dbReference>
<keyword evidence="3" id="KW-0804">Transcription</keyword>
<keyword evidence="2" id="KW-0238">DNA-binding</keyword>
<dbReference type="InterPro" id="IPR000524">
    <property type="entry name" value="Tscrpt_reg_HTH_GntR"/>
</dbReference>
<dbReference type="PANTHER" id="PTHR43537:SF5">
    <property type="entry name" value="UXU OPERON TRANSCRIPTIONAL REGULATOR"/>
    <property type="match status" value="1"/>
</dbReference>
<evidence type="ECO:0000259" key="4">
    <source>
        <dbReference type="PROSITE" id="PS50949"/>
    </source>
</evidence>
<reference evidence="5" key="1">
    <citation type="submission" date="2021-03" db="EMBL/GenBank/DDBJ databases">
        <title>Alkalibacter marinus sp. nov., isolated from tidal flat sediment.</title>
        <authorList>
            <person name="Namirimu T."/>
            <person name="Yang J.-A."/>
            <person name="Yang S.-H."/>
            <person name="Kim Y.-J."/>
            <person name="Kwon K.K."/>
        </authorList>
    </citation>
    <scope>NUCLEOTIDE SEQUENCE</scope>
    <source>
        <strain evidence="5">ES005</strain>
    </source>
</reference>
<evidence type="ECO:0000256" key="3">
    <source>
        <dbReference type="ARBA" id="ARBA00023163"/>
    </source>
</evidence>
<dbReference type="GO" id="GO:0003700">
    <property type="term" value="F:DNA-binding transcription factor activity"/>
    <property type="evidence" value="ECO:0007669"/>
    <property type="project" value="InterPro"/>
</dbReference>
<dbReference type="SMART" id="SM00345">
    <property type="entry name" value="HTH_GNTR"/>
    <property type="match status" value="1"/>
</dbReference>
<proteinExistence type="predicted"/>
<keyword evidence="1" id="KW-0805">Transcription regulation</keyword>
<dbReference type="InterPro" id="IPR036390">
    <property type="entry name" value="WH_DNA-bd_sf"/>
</dbReference>
<dbReference type="GO" id="GO:0003677">
    <property type="term" value="F:DNA binding"/>
    <property type="evidence" value="ECO:0007669"/>
    <property type="project" value="UniProtKB-KW"/>
</dbReference>
<accession>A0A974XGD9</accession>
<feature type="domain" description="HTH gntR-type" evidence="4">
    <location>
        <begin position="4"/>
        <end position="72"/>
    </location>
</feature>
<dbReference type="Proteomes" id="UP000663499">
    <property type="component" value="Chromosome"/>
</dbReference>
<dbReference type="EMBL" id="CP071444">
    <property type="protein sequence ID" value="QSX09201.1"/>
    <property type="molecule type" value="Genomic_DNA"/>
</dbReference>
<evidence type="ECO:0000313" key="5">
    <source>
        <dbReference type="EMBL" id="QSX09201.1"/>
    </source>
</evidence>
<dbReference type="Gene3D" id="1.10.10.10">
    <property type="entry name" value="Winged helix-like DNA-binding domain superfamily/Winged helix DNA-binding domain"/>
    <property type="match status" value="1"/>
</dbReference>
<evidence type="ECO:0000313" key="6">
    <source>
        <dbReference type="Proteomes" id="UP000663499"/>
    </source>
</evidence>